<proteinExistence type="predicted"/>
<evidence type="ECO:0000256" key="4">
    <source>
        <dbReference type="ARBA" id="ARBA00023136"/>
    </source>
</evidence>
<feature type="transmembrane region" description="Helical" evidence="5">
    <location>
        <begin position="276"/>
        <end position="298"/>
    </location>
</feature>
<organism evidence="7 8">
    <name type="scientific">Melissococcus plutonius</name>
    <dbReference type="NCBI Taxonomy" id="33970"/>
    <lineage>
        <taxon>Bacteria</taxon>
        <taxon>Bacillati</taxon>
        <taxon>Bacillota</taxon>
        <taxon>Bacilli</taxon>
        <taxon>Lactobacillales</taxon>
        <taxon>Enterococcaceae</taxon>
        <taxon>Melissococcus</taxon>
    </lineage>
</organism>
<dbReference type="GO" id="GO:0016020">
    <property type="term" value="C:membrane"/>
    <property type="evidence" value="ECO:0007669"/>
    <property type="project" value="UniProtKB-SubCell"/>
</dbReference>
<dbReference type="GO" id="GO:0140359">
    <property type="term" value="F:ABC-type transporter activity"/>
    <property type="evidence" value="ECO:0007669"/>
    <property type="project" value="InterPro"/>
</dbReference>
<feature type="transmembrane region" description="Helical" evidence="5">
    <location>
        <begin position="336"/>
        <end position="356"/>
    </location>
</feature>
<reference evidence="7 8" key="1">
    <citation type="submission" date="2018-01" db="EMBL/GenBank/DDBJ databases">
        <title>Whole genome sequence of Melissococcus plutonius DAT561.</title>
        <authorList>
            <person name="Okumura K."/>
            <person name="Takamatsu D."/>
            <person name="Okura M."/>
        </authorList>
    </citation>
    <scope>NUCLEOTIDE SEQUENCE [LARGE SCALE GENOMIC DNA]</scope>
    <source>
        <strain evidence="7 8">DAT561</strain>
        <plasmid evidence="8">pmp1 dat561 dna</plasmid>
    </source>
</reference>
<evidence type="ECO:0000313" key="7">
    <source>
        <dbReference type="EMBL" id="BBC61719.1"/>
    </source>
</evidence>
<dbReference type="InterPro" id="IPR051328">
    <property type="entry name" value="T7SS_ABC-Transporter"/>
</dbReference>
<evidence type="ECO:0000313" key="8">
    <source>
        <dbReference type="Proteomes" id="UP000269226"/>
    </source>
</evidence>
<dbReference type="PANTHER" id="PTHR43077">
    <property type="entry name" value="TRANSPORT PERMEASE YVFS-RELATED"/>
    <property type="match status" value="1"/>
</dbReference>
<dbReference type="AlphaFoldDB" id="A0A2Z5Y4J3"/>
<dbReference type="RefSeq" id="WP_126347312.1">
    <property type="nucleotide sequence ID" value="NZ_JAIWKT010000013.1"/>
</dbReference>
<geneLocation type="plasmid" evidence="8">
    <name>pmp1 dat561 dna</name>
</geneLocation>
<dbReference type="Pfam" id="PF12698">
    <property type="entry name" value="ABC2_membrane_3"/>
    <property type="match status" value="1"/>
</dbReference>
<name>A0A2Z5Y4J3_9ENTE</name>
<keyword evidence="7" id="KW-0614">Plasmid</keyword>
<evidence type="ECO:0000259" key="6">
    <source>
        <dbReference type="Pfam" id="PF12698"/>
    </source>
</evidence>
<gene>
    <name evidence="7" type="ORF">DAT561_p1016</name>
</gene>
<dbReference type="InterPro" id="IPR017501">
    <property type="entry name" value="Phage_infect_YhgE_C"/>
</dbReference>
<feature type="transmembrane region" description="Helical" evidence="5">
    <location>
        <begin position="251"/>
        <end position="269"/>
    </location>
</feature>
<evidence type="ECO:0000256" key="1">
    <source>
        <dbReference type="ARBA" id="ARBA00004141"/>
    </source>
</evidence>
<dbReference type="Proteomes" id="UP000269226">
    <property type="component" value="Plasmid pMP1"/>
</dbReference>
<comment type="subcellular location">
    <subcellularLocation>
        <location evidence="1">Membrane</location>
        <topology evidence="1">Multi-pass membrane protein</topology>
    </subcellularLocation>
</comment>
<feature type="transmembrane region" description="Helical" evidence="5">
    <location>
        <begin position="220"/>
        <end position="239"/>
    </location>
</feature>
<keyword evidence="2 5" id="KW-0812">Transmembrane</keyword>
<dbReference type="NCBIfam" id="TIGR03062">
    <property type="entry name" value="pip_yhgE_Cterm"/>
    <property type="match status" value="1"/>
</dbReference>
<feature type="transmembrane region" description="Helical" evidence="5">
    <location>
        <begin position="180"/>
        <end position="200"/>
    </location>
</feature>
<keyword evidence="3 5" id="KW-1133">Transmembrane helix</keyword>
<dbReference type="EMBL" id="AP018493">
    <property type="protein sequence ID" value="BBC61719.1"/>
    <property type="molecule type" value="Genomic_DNA"/>
</dbReference>
<dbReference type="PANTHER" id="PTHR43077:SF10">
    <property type="entry name" value="TRANSPORT PERMEASE PROTEIN"/>
    <property type="match status" value="1"/>
</dbReference>
<feature type="domain" description="ABC-2 type transporter transmembrane" evidence="6">
    <location>
        <begin position="12"/>
        <end position="346"/>
    </location>
</feature>
<accession>A0A2Z5Y4J3</accession>
<protein>
    <recommendedName>
        <fullName evidence="6">ABC-2 type transporter transmembrane domain-containing protein</fullName>
    </recommendedName>
</protein>
<evidence type="ECO:0000256" key="5">
    <source>
        <dbReference type="SAM" id="Phobius"/>
    </source>
</evidence>
<evidence type="ECO:0000256" key="3">
    <source>
        <dbReference type="ARBA" id="ARBA00022989"/>
    </source>
</evidence>
<dbReference type="InterPro" id="IPR013525">
    <property type="entry name" value="ABC2_TM"/>
</dbReference>
<dbReference type="Gene3D" id="3.40.1710.10">
    <property type="entry name" value="abc type-2 transporter like domain"/>
    <property type="match status" value="1"/>
</dbReference>
<sequence>MKNKIVTLVAAIVFVLLIPTLYSTFFLGAVMDPYGKLDKLPVALIKDTDKNNKLYTKLKDSDIFKFKIVNNKKAMHDLENGDVYGIISFEKDFSKKLTEFPTKHKSPKIHLKTGEGLNYSAKRILTNAINQFVIRTNDTLSKTIIQQLNQLHAPVPDNIGHIVQLKQKEEFPIKNNGAGMAPYIFSLTMFVGAIVTGQFIMRGFSEKESKFRFYYRKQFLFPLIIIFGQVLFLLLANRWVIHVGIEQFGKFVLFLLLTATTFCSIVVSLNKILPDLGSLVVLLLTMLQTSASGGSYPINLSTPGYQRLHVFLPMTYSVDGFRKLMSINNASIKNDIICLLIFLAISQVVLYLAFLFHERQWNLETSQTNK</sequence>
<evidence type="ECO:0000256" key="2">
    <source>
        <dbReference type="ARBA" id="ARBA00022692"/>
    </source>
</evidence>
<keyword evidence="4 5" id="KW-0472">Membrane</keyword>